<dbReference type="PROSITE" id="PS50893">
    <property type="entry name" value="ABC_TRANSPORTER_2"/>
    <property type="match status" value="1"/>
</dbReference>
<organism evidence="4 5">
    <name type="scientific">Dryococelus australis</name>
    <dbReference type="NCBI Taxonomy" id="614101"/>
    <lineage>
        <taxon>Eukaryota</taxon>
        <taxon>Metazoa</taxon>
        <taxon>Ecdysozoa</taxon>
        <taxon>Arthropoda</taxon>
        <taxon>Hexapoda</taxon>
        <taxon>Insecta</taxon>
        <taxon>Pterygota</taxon>
        <taxon>Neoptera</taxon>
        <taxon>Polyneoptera</taxon>
        <taxon>Phasmatodea</taxon>
        <taxon>Verophasmatodea</taxon>
        <taxon>Anareolatae</taxon>
        <taxon>Phasmatidae</taxon>
        <taxon>Eurycanthinae</taxon>
        <taxon>Dryococelus</taxon>
    </lineage>
</organism>
<keyword evidence="5" id="KW-1185">Reference proteome</keyword>
<dbReference type="InterPro" id="IPR017871">
    <property type="entry name" value="ABC_transporter-like_CS"/>
</dbReference>
<dbReference type="Proteomes" id="UP001159363">
    <property type="component" value="Chromosome 16"/>
</dbReference>
<dbReference type="PROSITE" id="PS00211">
    <property type="entry name" value="ABC_TRANSPORTER_1"/>
    <property type="match status" value="1"/>
</dbReference>
<name>A0ABQ9G1G8_9NEOP</name>
<gene>
    <name evidence="4" type="ORF">PR048_033537</name>
</gene>
<dbReference type="InterPro" id="IPR050173">
    <property type="entry name" value="ABC_transporter_C-like"/>
</dbReference>
<dbReference type="InterPro" id="IPR003593">
    <property type="entry name" value="AAA+_ATPase"/>
</dbReference>
<evidence type="ECO:0000256" key="2">
    <source>
        <dbReference type="ARBA" id="ARBA00022840"/>
    </source>
</evidence>
<evidence type="ECO:0000259" key="3">
    <source>
        <dbReference type="PROSITE" id="PS50893"/>
    </source>
</evidence>
<dbReference type="PANTHER" id="PTHR24223">
    <property type="entry name" value="ATP-BINDING CASSETTE SUB-FAMILY C"/>
    <property type="match status" value="1"/>
</dbReference>
<dbReference type="InterPro" id="IPR027417">
    <property type="entry name" value="P-loop_NTPase"/>
</dbReference>
<evidence type="ECO:0000313" key="4">
    <source>
        <dbReference type="EMBL" id="KAJ8866013.1"/>
    </source>
</evidence>
<reference evidence="4 5" key="1">
    <citation type="submission" date="2023-02" db="EMBL/GenBank/DDBJ databases">
        <title>LHISI_Scaffold_Assembly.</title>
        <authorList>
            <person name="Stuart O.P."/>
            <person name="Cleave R."/>
            <person name="Magrath M.J.L."/>
            <person name="Mikheyev A.S."/>
        </authorList>
    </citation>
    <scope>NUCLEOTIDE SEQUENCE [LARGE SCALE GENOMIC DNA]</scope>
    <source>
        <strain evidence="4">Daus_M_001</strain>
        <tissue evidence="4">Leg muscle</tissue>
    </source>
</reference>
<dbReference type="SUPFAM" id="SSF52540">
    <property type="entry name" value="P-loop containing nucleoside triphosphate hydrolases"/>
    <property type="match status" value="1"/>
</dbReference>
<evidence type="ECO:0000313" key="5">
    <source>
        <dbReference type="Proteomes" id="UP001159363"/>
    </source>
</evidence>
<sequence>MYAAVQCLESPCSIRVINFATLNDLPRALAARGWDEVARRERSMLVFVTACYFNILKTSMTDFFPRAISMVAETLVSIKRVEKFLHCDELPMTGIRSKQFDTKQVVQNDKPDIPLETLANHKETDGSQEQLGITITKATAKWQPGSGESTLMDINLKVIPGRLLAIIGPVGSSKTSLLQAILGELPLTSGSIAVRGEVSYASQEPWLFASSVRNNILFGLPYDQQRYRQVVKVCALTRDFELLPYGDRTEVGERGVAISGGQKARINLARAVYKQADIYILDDPLSAVDTHVGKHLFENCICGYLRNKTCILVTHQLQFLCDINHIVILKDVSNLCVKRNLSESKDKIVFSKIQSNLVHYSVIRTNFWEP</sequence>
<comment type="caution">
    <text evidence="4">The sequence shown here is derived from an EMBL/GenBank/DDBJ whole genome shotgun (WGS) entry which is preliminary data.</text>
</comment>
<protein>
    <recommendedName>
        <fullName evidence="3">ABC transporter domain-containing protein</fullName>
    </recommendedName>
</protein>
<dbReference type="SMART" id="SM00382">
    <property type="entry name" value="AAA"/>
    <property type="match status" value="1"/>
</dbReference>
<keyword evidence="2" id="KW-0067">ATP-binding</keyword>
<dbReference type="Gene3D" id="3.40.50.300">
    <property type="entry name" value="P-loop containing nucleotide triphosphate hydrolases"/>
    <property type="match status" value="1"/>
</dbReference>
<dbReference type="Pfam" id="PF00005">
    <property type="entry name" value="ABC_tran"/>
    <property type="match status" value="1"/>
</dbReference>
<keyword evidence="1" id="KW-0547">Nucleotide-binding</keyword>
<evidence type="ECO:0000256" key="1">
    <source>
        <dbReference type="ARBA" id="ARBA00022741"/>
    </source>
</evidence>
<feature type="domain" description="ABC transporter" evidence="3">
    <location>
        <begin position="133"/>
        <end position="356"/>
    </location>
</feature>
<dbReference type="PANTHER" id="PTHR24223:SF448">
    <property type="entry name" value="FI20146P1-RELATED"/>
    <property type="match status" value="1"/>
</dbReference>
<dbReference type="InterPro" id="IPR003439">
    <property type="entry name" value="ABC_transporter-like_ATP-bd"/>
</dbReference>
<proteinExistence type="predicted"/>
<dbReference type="CDD" id="cd03250">
    <property type="entry name" value="ABCC_MRP_domain1"/>
    <property type="match status" value="1"/>
</dbReference>
<accession>A0ABQ9G1G8</accession>
<dbReference type="EMBL" id="JARBHB010000017">
    <property type="protein sequence ID" value="KAJ8866013.1"/>
    <property type="molecule type" value="Genomic_DNA"/>
</dbReference>